<evidence type="ECO:0000256" key="5">
    <source>
        <dbReference type="PIRSR" id="PIRSR004869-50"/>
    </source>
</evidence>
<dbReference type="Gene3D" id="3.20.20.70">
    <property type="entry name" value="Aldolase class I"/>
    <property type="match status" value="1"/>
</dbReference>
<feature type="binding site" evidence="5">
    <location>
        <position position="63"/>
    </location>
    <ligand>
        <name>[4Fe-4S] cluster</name>
        <dbReference type="ChEBI" id="CHEBI:49883"/>
        <note>4Fe-4S-S-AdoMet</note>
    </ligand>
</feature>
<dbReference type="CDD" id="cd01335">
    <property type="entry name" value="Radical_SAM"/>
    <property type="match status" value="1"/>
</dbReference>
<comment type="cofactor">
    <cofactor evidence="5">
        <name>[4Fe-4S] cluster</name>
        <dbReference type="ChEBI" id="CHEBI:49883"/>
    </cofactor>
    <text evidence="5">Binds 1 [4Fe-4S] cluster. The cluster is coordinated with 3 cysteines and an exchangeable S-adenosyl-L-methionine.</text>
</comment>
<reference evidence="7 8" key="1">
    <citation type="submission" date="2016-02" db="EMBL/GenBank/DDBJ databases">
        <title>Anaerosporomusa subterraneum gen. nov., sp. nov., a spore-forming obligate anaerobe isolated from saprolite.</title>
        <authorList>
            <person name="Choi J.K."/>
            <person name="Shah M."/>
            <person name="Yee N."/>
        </authorList>
    </citation>
    <scope>NUCLEOTIDE SEQUENCE [LARGE SCALE GENOMIC DNA]</scope>
    <source>
        <strain evidence="7 8">RU4</strain>
    </source>
</reference>
<evidence type="ECO:0000259" key="6">
    <source>
        <dbReference type="Pfam" id="PF04055"/>
    </source>
</evidence>
<feature type="domain" description="Radical SAM core" evidence="6">
    <location>
        <begin position="59"/>
        <end position="169"/>
    </location>
</feature>
<evidence type="ECO:0000256" key="2">
    <source>
        <dbReference type="ARBA" id="ARBA00022723"/>
    </source>
</evidence>
<evidence type="ECO:0000256" key="1">
    <source>
        <dbReference type="ARBA" id="ARBA00022691"/>
    </source>
</evidence>
<dbReference type="Proteomes" id="UP000076268">
    <property type="component" value="Unassembled WGS sequence"/>
</dbReference>
<dbReference type="PANTHER" id="PTHR43075:SF1">
    <property type="entry name" value="FORMATE LYASE ACTIVATING ENZYME, PUTATIVE (AFU_ORTHOLOGUE AFUA_2G15630)-RELATED"/>
    <property type="match status" value="1"/>
</dbReference>
<feature type="binding site" evidence="5">
    <location>
        <position position="70"/>
    </location>
    <ligand>
        <name>[4Fe-4S] cluster</name>
        <dbReference type="ChEBI" id="CHEBI:49883"/>
        <note>4Fe-4S-S-AdoMet</note>
    </ligand>
</feature>
<feature type="binding site" evidence="5">
    <location>
        <position position="67"/>
    </location>
    <ligand>
        <name>[4Fe-4S] cluster</name>
        <dbReference type="ChEBI" id="CHEBI:49883"/>
        <note>4Fe-4S-S-AdoMet</note>
    </ligand>
</feature>
<dbReference type="PIRSF" id="PIRSF004869">
    <property type="entry name" value="PflX_prd"/>
    <property type="match status" value="1"/>
</dbReference>
<dbReference type="SFLD" id="SFLDS00029">
    <property type="entry name" value="Radical_SAM"/>
    <property type="match status" value="1"/>
</dbReference>
<keyword evidence="2 5" id="KW-0479">Metal-binding</keyword>
<keyword evidence="3 5" id="KW-0408">Iron</keyword>
<keyword evidence="8" id="KW-1185">Reference proteome</keyword>
<proteinExistence type="predicted"/>
<protein>
    <submittedName>
        <fullName evidence="7">Radical SAM protein</fullName>
    </submittedName>
</protein>
<comment type="caution">
    <text evidence="7">The sequence shown here is derived from an EMBL/GenBank/DDBJ whole genome shotgun (WGS) entry which is preliminary data.</text>
</comment>
<dbReference type="GO" id="GO:0046872">
    <property type="term" value="F:metal ion binding"/>
    <property type="evidence" value="ECO:0007669"/>
    <property type="project" value="UniProtKB-KW"/>
</dbReference>
<dbReference type="PANTHER" id="PTHR43075">
    <property type="entry name" value="FORMATE LYASE ACTIVATING ENZYME, PUTATIVE (AFU_ORTHOLOGUE AFUA_2G15630)-RELATED"/>
    <property type="match status" value="1"/>
</dbReference>
<organism evidence="7 8">
    <name type="scientific">Anaerosporomusa subterranea</name>
    <dbReference type="NCBI Taxonomy" id="1794912"/>
    <lineage>
        <taxon>Bacteria</taxon>
        <taxon>Bacillati</taxon>
        <taxon>Bacillota</taxon>
        <taxon>Negativicutes</taxon>
        <taxon>Acetonemataceae</taxon>
        <taxon>Anaerosporomusa</taxon>
    </lineage>
</organism>
<sequence>MYRELLASCQLCPRQCGVNRLVGQVGFCQAGNLPRLGLVSLHHWEEPCLSGTRGSGTVFFSHCNLRCLFCQNHAISQGTAGKEVSVERLADIFLEQQQRGAHNINLVTPGHYAAQIAEALTLAKRMGLVLPIIYNTNAYDSKAVIEQLRGLVDIYLPDLKYIDERYSTAYSQAPDYFRYASAAISAMVQQIGEPIFDSDGIMTRGVIIRHLALPGMAEDSRAVIRYVYETFGHSVYLSLMNQYTPLHQAVNHPTLCHCLSAEEYADLVDYALALGVENGFIQEGGAVSESFVPLFDCRGA</sequence>
<dbReference type="InterPro" id="IPR016431">
    <property type="entry name" value="Pyrv-formate_lyase-activ_prd"/>
</dbReference>
<dbReference type="RefSeq" id="WP_066245511.1">
    <property type="nucleotide sequence ID" value="NZ_LSGP01000026.1"/>
</dbReference>
<keyword evidence="4 5" id="KW-0411">Iron-sulfur</keyword>
<dbReference type="AlphaFoldDB" id="A0A154BM56"/>
<gene>
    <name evidence="7" type="ORF">AXX12_15490</name>
</gene>
<evidence type="ECO:0000313" key="8">
    <source>
        <dbReference type="Proteomes" id="UP000076268"/>
    </source>
</evidence>
<dbReference type="InterPro" id="IPR013785">
    <property type="entry name" value="Aldolase_TIM"/>
</dbReference>
<evidence type="ECO:0000256" key="3">
    <source>
        <dbReference type="ARBA" id="ARBA00023004"/>
    </source>
</evidence>
<dbReference type="GO" id="GO:0003824">
    <property type="term" value="F:catalytic activity"/>
    <property type="evidence" value="ECO:0007669"/>
    <property type="project" value="InterPro"/>
</dbReference>
<dbReference type="InterPro" id="IPR058240">
    <property type="entry name" value="rSAM_sf"/>
</dbReference>
<dbReference type="Pfam" id="PF04055">
    <property type="entry name" value="Radical_SAM"/>
    <property type="match status" value="1"/>
</dbReference>
<dbReference type="SUPFAM" id="SSF102114">
    <property type="entry name" value="Radical SAM enzymes"/>
    <property type="match status" value="1"/>
</dbReference>
<dbReference type="OrthoDB" id="9781783at2"/>
<evidence type="ECO:0000256" key="4">
    <source>
        <dbReference type="ARBA" id="ARBA00023014"/>
    </source>
</evidence>
<dbReference type="InterPro" id="IPR040085">
    <property type="entry name" value="MJ0674-like"/>
</dbReference>
<name>A0A154BM56_ANASB</name>
<dbReference type="InterPro" id="IPR007197">
    <property type="entry name" value="rSAM"/>
</dbReference>
<evidence type="ECO:0000313" key="7">
    <source>
        <dbReference type="EMBL" id="KYZ74981.1"/>
    </source>
</evidence>
<dbReference type="SFLD" id="SFLDG01099">
    <property type="entry name" value="Uncharacterised_Radical_SAM_Su"/>
    <property type="match status" value="1"/>
</dbReference>
<accession>A0A154BM56</accession>
<dbReference type="EMBL" id="LSGP01000026">
    <property type="protein sequence ID" value="KYZ74981.1"/>
    <property type="molecule type" value="Genomic_DNA"/>
</dbReference>
<dbReference type="GO" id="GO:0051536">
    <property type="term" value="F:iron-sulfur cluster binding"/>
    <property type="evidence" value="ECO:0007669"/>
    <property type="project" value="UniProtKB-KW"/>
</dbReference>
<keyword evidence="1 5" id="KW-0949">S-adenosyl-L-methionine</keyword>